<sequence length="111" mass="12675">MLFHYPCAHVIAACGYARIALVTYVSQCFYADSFRGTYAPVFHAVDDTSRWPSPIENDPIFIPPQIKRSAGRLKSVRRRMHMDINDDMPKNKCSKCKESGHNRLTCPQNNV</sequence>
<name>A0AAV9C418_ACOCL</name>
<evidence type="ECO:0000313" key="1">
    <source>
        <dbReference type="EMBL" id="KAK1283497.1"/>
    </source>
</evidence>
<dbReference type="GO" id="GO:0008270">
    <property type="term" value="F:zinc ion binding"/>
    <property type="evidence" value="ECO:0007669"/>
    <property type="project" value="InterPro"/>
</dbReference>
<keyword evidence="2" id="KW-1185">Reference proteome</keyword>
<dbReference type="InterPro" id="IPR036875">
    <property type="entry name" value="Znf_CCHC_sf"/>
</dbReference>
<reference evidence="1" key="2">
    <citation type="submission" date="2023-06" db="EMBL/GenBank/DDBJ databases">
        <authorList>
            <person name="Ma L."/>
            <person name="Liu K.-W."/>
            <person name="Li Z."/>
            <person name="Hsiao Y.-Y."/>
            <person name="Qi Y."/>
            <person name="Fu T."/>
            <person name="Tang G."/>
            <person name="Zhang D."/>
            <person name="Sun W.-H."/>
            <person name="Liu D.-K."/>
            <person name="Li Y."/>
            <person name="Chen G.-Z."/>
            <person name="Liu X.-D."/>
            <person name="Liao X.-Y."/>
            <person name="Jiang Y.-T."/>
            <person name="Yu X."/>
            <person name="Hao Y."/>
            <person name="Huang J."/>
            <person name="Zhao X.-W."/>
            <person name="Ke S."/>
            <person name="Chen Y.-Y."/>
            <person name="Wu W.-L."/>
            <person name="Hsu J.-L."/>
            <person name="Lin Y.-F."/>
            <person name="Huang M.-D."/>
            <person name="Li C.-Y."/>
            <person name="Huang L."/>
            <person name="Wang Z.-W."/>
            <person name="Zhao X."/>
            <person name="Zhong W.-Y."/>
            <person name="Peng D.-H."/>
            <person name="Ahmad S."/>
            <person name="Lan S."/>
            <person name="Zhang J.-S."/>
            <person name="Tsai W.-C."/>
            <person name="Van De Peer Y."/>
            <person name="Liu Z.-J."/>
        </authorList>
    </citation>
    <scope>NUCLEOTIDE SEQUENCE</scope>
    <source>
        <strain evidence="1">CP</strain>
        <tissue evidence="1">Leaves</tissue>
    </source>
</reference>
<reference evidence="1" key="1">
    <citation type="journal article" date="2023" name="Nat. Commun.">
        <title>Diploid and tetraploid genomes of Acorus and the evolution of monocots.</title>
        <authorList>
            <person name="Ma L."/>
            <person name="Liu K.W."/>
            <person name="Li Z."/>
            <person name="Hsiao Y.Y."/>
            <person name="Qi Y."/>
            <person name="Fu T."/>
            <person name="Tang G.D."/>
            <person name="Zhang D."/>
            <person name="Sun W.H."/>
            <person name="Liu D.K."/>
            <person name="Li Y."/>
            <person name="Chen G.Z."/>
            <person name="Liu X.D."/>
            <person name="Liao X.Y."/>
            <person name="Jiang Y.T."/>
            <person name="Yu X."/>
            <person name="Hao Y."/>
            <person name="Huang J."/>
            <person name="Zhao X.W."/>
            <person name="Ke S."/>
            <person name="Chen Y.Y."/>
            <person name="Wu W.L."/>
            <person name="Hsu J.L."/>
            <person name="Lin Y.F."/>
            <person name="Huang M.D."/>
            <person name="Li C.Y."/>
            <person name="Huang L."/>
            <person name="Wang Z.W."/>
            <person name="Zhao X."/>
            <person name="Zhong W.Y."/>
            <person name="Peng D.H."/>
            <person name="Ahmad S."/>
            <person name="Lan S."/>
            <person name="Zhang J.S."/>
            <person name="Tsai W.C."/>
            <person name="Van de Peer Y."/>
            <person name="Liu Z.J."/>
        </authorList>
    </citation>
    <scope>NUCLEOTIDE SEQUENCE</scope>
    <source>
        <strain evidence="1">CP</strain>
    </source>
</reference>
<comment type="caution">
    <text evidence="1">The sequence shown here is derived from an EMBL/GenBank/DDBJ whole genome shotgun (WGS) entry which is preliminary data.</text>
</comment>
<dbReference type="SUPFAM" id="SSF57756">
    <property type="entry name" value="Retrovirus zinc finger-like domains"/>
    <property type="match status" value="1"/>
</dbReference>
<dbReference type="AlphaFoldDB" id="A0AAV9C418"/>
<protein>
    <submittedName>
        <fullName evidence="1">Uncharacterized protein</fullName>
    </submittedName>
</protein>
<accession>A0AAV9C418</accession>
<dbReference type="EMBL" id="JAUJYO010000021">
    <property type="protein sequence ID" value="KAK1283497.1"/>
    <property type="molecule type" value="Genomic_DNA"/>
</dbReference>
<organism evidence="1 2">
    <name type="scientific">Acorus calamus</name>
    <name type="common">Sweet flag</name>
    <dbReference type="NCBI Taxonomy" id="4465"/>
    <lineage>
        <taxon>Eukaryota</taxon>
        <taxon>Viridiplantae</taxon>
        <taxon>Streptophyta</taxon>
        <taxon>Embryophyta</taxon>
        <taxon>Tracheophyta</taxon>
        <taxon>Spermatophyta</taxon>
        <taxon>Magnoliopsida</taxon>
        <taxon>Liliopsida</taxon>
        <taxon>Acoraceae</taxon>
        <taxon>Acorus</taxon>
    </lineage>
</organism>
<evidence type="ECO:0000313" key="2">
    <source>
        <dbReference type="Proteomes" id="UP001180020"/>
    </source>
</evidence>
<gene>
    <name evidence="1" type="ORF">QJS10_CPB21g01149</name>
</gene>
<proteinExistence type="predicted"/>
<dbReference type="Proteomes" id="UP001180020">
    <property type="component" value="Unassembled WGS sequence"/>
</dbReference>
<dbReference type="GO" id="GO:0003676">
    <property type="term" value="F:nucleic acid binding"/>
    <property type="evidence" value="ECO:0007669"/>
    <property type="project" value="InterPro"/>
</dbReference>